<dbReference type="OrthoDB" id="27214at2759"/>
<dbReference type="Gene3D" id="3.90.226.10">
    <property type="entry name" value="2-enoyl-CoA Hydratase, Chain A, domain 1"/>
    <property type="match status" value="1"/>
</dbReference>
<feature type="chain" id="PRO_5007827600" evidence="3">
    <location>
        <begin position="27"/>
        <end position="814"/>
    </location>
</feature>
<feature type="signal peptide" evidence="3">
    <location>
        <begin position="1"/>
        <end position="26"/>
    </location>
</feature>
<proteinExistence type="predicted"/>
<dbReference type="EMBL" id="KV407457">
    <property type="protein sequence ID" value="KZF23881.1"/>
    <property type="molecule type" value="Genomic_DNA"/>
</dbReference>
<evidence type="ECO:0000256" key="2">
    <source>
        <dbReference type="SAM" id="Phobius"/>
    </source>
</evidence>
<dbReference type="Pfam" id="PF23658">
    <property type="entry name" value="PDZ_CPAF_rel"/>
    <property type="match status" value="1"/>
</dbReference>
<protein>
    <submittedName>
        <fullName evidence="6">Uncharacterized protein</fullName>
    </submittedName>
</protein>
<dbReference type="GO" id="GO:0008236">
    <property type="term" value="F:serine-type peptidase activity"/>
    <property type="evidence" value="ECO:0007669"/>
    <property type="project" value="InterPro"/>
</dbReference>
<dbReference type="GeneID" id="28897620"/>
<dbReference type="AlphaFoldDB" id="A0A161TAF4"/>
<dbReference type="InterPro" id="IPR029045">
    <property type="entry name" value="ClpP/crotonase-like_dom_sf"/>
</dbReference>
<dbReference type="InParanoid" id="A0A161TAF4"/>
<feature type="compositionally biased region" description="Polar residues" evidence="1">
    <location>
        <begin position="763"/>
        <end position="782"/>
    </location>
</feature>
<dbReference type="PANTHER" id="PTHR37049:SF4">
    <property type="entry name" value="RHODANESE DOMAIN-CONTAINING PROTEIN"/>
    <property type="match status" value="1"/>
</dbReference>
<evidence type="ECO:0000259" key="4">
    <source>
        <dbReference type="Pfam" id="PF03572"/>
    </source>
</evidence>
<dbReference type="RefSeq" id="XP_018189436.1">
    <property type="nucleotide sequence ID" value="XM_018332483.1"/>
</dbReference>
<dbReference type="InterPro" id="IPR056186">
    <property type="entry name" value="PDZ_CPAF-rel"/>
</dbReference>
<keyword evidence="3" id="KW-0732">Signal</keyword>
<dbReference type="PANTHER" id="PTHR37049">
    <property type="entry name" value="PEPTIDASE S41 FAMILY PROTEIN"/>
    <property type="match status" value="1"/>
</dbReference>
<dbReference type="Pfam" id="PF03572">
    <property type="entry name" value="Peptidase_S41"/>
    <property type="match status" value="1"/>
</dbReference>
<dbReference type="GO" id="GO:0006508">
    <property type="term" value="P:proteolysis"/>
    <property type="evidence" value="ECO:0007669"/>
    <property type="project" value="InterPro"/>
</dbReference>
<name>A0A161TAF4_XYLHT</name>
<reference evidence="6 7" key="1">
    <citation type="journal article" date="2016" name="Fungal Biol.">
        <title>The genome of Xylona heveae provides a window into fungal endophytism.</title>
        <authorList>
            <person name="Gazis R."/>
            <person name="Kuo A."/>
            <person name="Riley R."/>
            <person name="LaButti K."/>
            <person name="Lipzen A."/>
            <person name="Lin J."/>
            <person name="Amirebrahimi M."/>
            <person name="Hesse C.N."/>
            <person name="Spatafora J.W."/>
            <person name="Henrissat B."/>
            <person name="Hainaut M."/>
            <person name="Grigoriev I.V."/>
            <person name="Hibbett D.S."/>
        </authorList>
    </citation>
    <scope>NUCLEOTIDE SEQUENCE [LARGE SCALE GENOMIC DNA]</scope>
    <source>
        <strain evidence="6 7">TC161</strain>
    </source>
</reference>
<dbReference type="OMA" id="LGMQFKN"/>
<feature type="domain" description="Tail specific protease" evidence="4">
    <location>
        <begin position="411"/>
        <end position="623"/>
    </location>
</feature>
<accession>A0A161TAF4</accession>
<keyword evidence="2" id="KW-1133">Transmembrane helix</keyword>
<dbReference type="InterPro" id="IPR052766">
    <property type="entry name" value="S41A_metabolite_peptidase"/>
</dbReference>
<evidence type="ECO:0000256" key="1">
    <source>
        <dbReference type="SAM" id="MobiDB-lite"/>
    </source>
</evidence>
<keyword evidence="7" id="KW-1185">Reference proteome</keyword>
<keyword evidence="2" id="KW-0472">Membrane</keyword>
<keyword evidence="2" id="KW-0812">Transmembrane</keyword>
<dbReference type="InterPro" id="IPR005151">
    <property type="entry name" value="Tail-specific_protease"/>
</dbReference>
<feature type="transmembrane region" description="Helical" evidence="2">
    <location>
        <begin position="794"/>
        <end position="813"/>
    </location>
</feature>
<gene>
    <name evidence="6" type="ORF">L228DRAFT_246725</name>
</gene>
<dbReference type="STRING" id="1328760.A0A161TAF4"/>
<sequence length="814" mass="86535">MRFSKSSTAVALTAVGLLSSQSSALATGSVTVNPSITSGSIPTGTASACAAVSSLAAGGGISSKTEFPIVPASVAYECLKSVPIDKDSALAVVSGLWPYFQWQSTLAYLKNPPKGYQEPPVDILGGLNDIASNVTKGVYSGEYDFQMDILRLTLSAHDGHFIWIGDAVGNAISFGRQRALVSVSVDGQALPKIYIYEEIFASAQAGSTNLPSAVTKINGQDVVTFLENLAQFNNLQDPDAAYNSLFYDLAQVSLLENGQGPGFFAGGDQNIGGFFYPGPSTSFTFENGTTSELENYAIIRGDFSGVDSGEAYYEKFCNGPAAAEGTATPTATYSYTPGFTSYAYPTDSNTAVPTSIGAFSSETSMAASTSSVAAAYTSSVPQKIPGYPEPEIEHSEGFIGGYYLSGNGLDDVAVLSIPSFVGSADPASIQEFQAVAQEFLAKSTKDGKKKLVIDLSSNGGGTVYLAYDLFKQLFPQMTPYGGTRFRAHQSFDALGQEVSQLFANFDPNDPSATATDIEIASLPFNYKEDLNIDLEDFSSWSDVYGPHAFNNDQFTSIIRYNLSDPLQTVDTSGLVISGYLNRTDLPPQPYPAEDIVLLYNGFCASTCAVFSEFMKTQGKVKSIAIGGRPQTGPMQGVGGTKGANDYSFPVIWQFIAILLETATPSQLKKWRGTEIGNFTEYQDYALNRSLHGTSGSANVRDNIRENDTDQTPLQFVYEAADCRLFYTADMTTDITTMWAGAANAYWSNSSMCIKDSTGDPSSLSGNGVLNGTTPANNTSPSSGGKKHHNAAPSVSVGTTGLLAMFIFSFAVLYL</sequence>
<evidence type="ECO:0000313" key="7">
    <source>
        <dbReference type="Proteomes" id="UP000076632"/>
    </source>
</evidence>
<evidence type="ECO:0000256" key="3">
    <source>
        <dbReference type="SAM" id="SignalP"/>
    </source>
</evidence>
<feature type="region of interest" description="Disordered" evidence="1">
    <location>
        <begin position="763"/>
        <end position="791"/>
    </location>
</feature>
<dbReference type="Proteomes" id="UP000076632">
    <property type="component" value="Unassembled WGS sequence"/>
</dbReference>
<evidence type="ECO:0000313" key="6">
    <source>
        <dbReference type="EMBL" id="KZF23881.1"/>
    </source>
</evidence>
<evidence type="ECO:0000259" key="5">
    <source>
        <dbReference type="Pfam" id="PF23658"/>
    </source>
</evidence>
<feature type="domain" description="CPAF-like PDZ" evidence="5">
    <location>
        <begin position="173"/>
        <end position="303"/>
    </location>
</feature>
<dbReference type="SUPFAM" id="SSF52096">
    <property type="entry name" value="ClpP/crotonase"/>
    <property type="match status" value="1"/>
</dbReference>
<organism evidence="6 7">
    <name type="scientific">Xylona heveae (strain CBS 132557 / TC161)</name>
    <dbReference type="NCBI Taxonomy" id="1328760"/>
    <lineage>
        <taxon>Eukaryota</taxon>
        <taxon>Fungi</taxon>
        <taxon>Dikarya</taxon>
        <taxon>Ascomycota</taxon>
        <taxon>Pezizomycotina</taxon>
        <taxon>Xylonomycetes</taxon>
        <taxon>Xylonales</taxon>
        <taxon>Xylonaceae</taxon>
        <taxon>Xylona</taxon>
    </lineage>
</organism>